<dbReference type="CDD" id="cd13999">
    <property type="entry name" value="STKc_MAP3K-like"/>
    <property type="match status" value="1"/>
</dbReference>
<dbReference type="SMR" id="G4ZZK7"/>
<keyword evidence="1" id="KW-0812">Transmembrane</keyword>
<accession>G4ZZK7</accession>
<organism evidence="3 4">
    <name type="scientific">Phytophthora sojae (strain P6497)</name>
    <name type="common">Soybean stem and root rot agent</name>
    <name type="synonym">Phytophthora megasperma f. sp. glycines</name>
    <dbReference type="NCBI Taxonomy" id="1094619"/>
    <lineage>
        <taxon>Eukaryota</taxon>
        <taxon>Sar</taxon>
        <taxon>Stramenopiles</taxon>
        <taxon>Oomycota</taxon>
        <taxon>Peronosporomycetes</taxon>
        <taxon>Peronosporales</taxon>
        <taxon>Peronosporaceae</taxon>
        <taxon>Phytophthora</taxon>
    </lineage>
</organism>
<evidence type="ECO:0000259" key="2">
    <source>
        <dbReference type="PROSITE" id="PS50011"/>
    </source>
</evidence>
<dbReference type="EMBL" id="JH159158">
    <property type="protein sequence ID" value="EGZ11207.1"/>
    <property type="molecule type" value="Genomic_DNA"/>
</dbReference>
<dbReference type="PANTHER" id="PTHR44329:SF214">
    <property type="entry name" value="PROTEIN KINASE DOMAIN-CONTAINING PROTEIN"/>
    <property type="match status" value="1"/>
</dbReference>
<dbReference type="InterPro" id="IPR008271">
    <property type="entry name" value="Ser/Thr_kinase_AS"/>
</dbReference>
<dbReference type="SUPFAM" id="SSF56112">
    <property type="entry name" value="Protein kinase-like (PK-like)"/>
    <property type="match status" value="1"/>
</dbReference>
<feature type="transmembrane region" description="Helical" evidence="1">
    <location>
        <begin position="273"/>
        <end position="296"/>
    </location>
</feature>
<dbReference type="Proteomes" id="UP000002640">
    <property type="component" value="Unassembled WGS sequence"/>
</dbReference>
<keyword evidence="4" id="KW-1185">Reference proteome</keyword>
<dbReference type="PANTHER" id="PTHR44329">
    <property type="entry name" value="SERINE/THREONINE-PROTEIN KINASE TNNI3K-RELATED"/>
    <property type="match status" value="1"/>
</dbReference>
<dbReference type="InterPro" id="IPR051681">
    <property type="entry name" value="Ser/Thr_Kinases-Pseudokinases"/>
</dbReference>
<keyword evidence="1" id="KW-1133">Transmembrane helix</keyword>
<keyword evidence="1" id="KW-0472">Membrane</keyword>
<dbReference type="Pfam" id="PF00069">
    <property type="entry name" value="Pkinase"/>
    <property type="match status" value="1"/>
</dbReference>
<dbReference type="InterPro" id="IPR011009">
    <property type="entry name" value="Kinase-like_dom_sf"/>
</dbReference>
<dbReference type="GO" id="GO:0004674">
    <property type="term" value="F:protein serine/threonine kinase activity"/>
    <property type="evidence" value="ECO:0007669"/>
    <property type="project" value="TreeGrafter"/>
</dbReference>
<dbReference type="GeneID" id="20647476"/>
<dbReference type="PROSITE" id="PS50011">
    <property type="entry name" value="PROTEIN_KINASE_DOM"/>
    <property type="match status" value="1"/>
</dbReference>
<evidence type="ECO:0000313" key="4">
    <source>
        <dbReference type="Proteomes" id="UP000002640"/>
    </source>
</evidence>
<dbReference type="Gene3D" id="3.30.200.20">
    <property type="entry name" value="Phosphorylase Kinase, domain 1"/>
    <property type="match status" value="1"/>
</dbReference>
<sequence>MVNVVYKIWSLAAHSNLRGLAASPSSLSNDSFVFDGTNSDIAQQLYTRHRAGDSTDQVNLTSVPAAVIDRLDPLNIDFGELPGLVQRAVLWDSGFAIAPGNDPVQIWTLYKHSMADLALPVSDVLTVDCTMTNCSQPNNITAYSSQSCSSSQILNMVRCVADTFEDNGAGTYLGTFWANGGDPGGIPGLLLREHSWAESTAQNETVINSVYAVHTTPSADEAAWATCPTSGYASFTVPCQRRDAYRGDTAGLRVPKASAWVTKWLEEEFAHGFPLSLVIVIVVSAIAAIGIGAFCWHRRIQRVKQQSSTTSSEARLRPPAESVYEAAGTNETLHLLLNSEYLQGKRIPYESLVFDKALSKGAYGEVWLCDYNREKVAVKRLLQSKQQKADKVHAFAEEIELSASLVHPNIVEFIGVAWNSLSNLVMVLEFFPKGSLQNYLHQGGGQLSWASDKITLAIGIARALDYLHARTPPLIHRDLKSNNILLTEALGPKLIDFGVSRGKVDLTMTAGVGTPYWTAPEILESKRYDEKADVYSFGVVLSELDTCEIPFSDALTEDGSKAKPFQILQNVMKGTLQPRFSTDCPPVIRQIALSCLKLDPADRPTASQLIRDLESSDSK</sequence>
<name>G4ZZK7_PHYSP</name>
<reference evidence="3 4" key="1">
    <citation type="journal article" date="2006" name="Science">
        <title>Phytophthora genome sequences uncover evolutionary origins and mechanisms of pathogenesis.</title>
        <authorList>
            <person name="Tyler B.M."/>
            <person name="Tripathy S."/>
            <person name="Zhang X."/>
            <person name="Dehal P."/>
            <person name="Jiang R.H."/>
            <person name="Aerts A."/>
            <person name="Arredondo F.D."/>
            <person name="Baxter L."/>
            <person name="Bensasson D."/>
            <person name="Beynon J.L."/>
            <person name="Chapman J."/>
            <person name="Damasceno C.M."/>
            <person name="Dorrance A.E."/>
            <person name="Dou D."/>
            <person name="Dickerman A.W."/>
            <person name="Dubchak I.L."/>
            <person name="Garbelotto M."/>
            <person name="Gijzen M."/>
            <person name="Gordon S.G."/>
            <person name="Govers F."/>
            <person name="Grunwald N.J."/>
            <person name="Huang W."/>
            <person name="Ivors K.L."/>
            <person name="Jones R.W."/>
            <person name="Kamoun S."/>
            <person name="Krampis K."/>
            <person name="Lamour K.H."/>
            <person name="Lee M.K."/>
            <person name="McDonald W.H."/>
            <person name="Medina M."/>
            <person name="Meijer H.J."/>
            <person name="Nordberg E.K."/>
            <person name="Maclean D.J."/>
            <person name="Ospina-Giraldo M.D."/>
            <person name="Morris P.F."/>
            <person name="Phuntumart V."/>
            <person name="Putnam N.H."/>
            <person name="Rash S."/>
            <person name="Rose J.K."/>
            <person name="Sakihama Y."/>
            <person name="Salamov A.A."/>
            <person name="Savidor A."/>
            <person name="Scheuring C.F."/>
            <person name="Smith B.M."/>
            <person name="Sobral B.W."/>
            <person name="Terry A."/>
            <person name="Torto-Alalibo T.A."/>
            <person name="Win J."/>
            <person name="Xu Z."/>
            <person name="Zhang H."/>
            <person name="Grigoriev I.V."/>
            <person name="Rokhsar D.S."/>
            <person name="Boore J.L."/>
        </authorList>
    </citation>
    <scope>NUCLEOTIDE SEQUENCE [LARGE SCALE GENOMIC DNA]</scope>
    <source>
        <strain evidence="3 4">P6497</strain>
    </source>
</reference>
<dbReference type="KEGG" id="psoj:PHYSODRAFT_337952"/>
<gene>
    <name evidence="3" type="ORF">PHYSODRAFT_337952</name>
</gene>
<dbReference type="GO" id="GO:0005524">
    <property type="term" value="F:ATP binding"/>
    <property type="evidence" value="ECO:0007669"/>
    <property type="project" value="InterPro"/>
</dbReference>
<dbReference type="Gene3D" id="1.10.510.10">
    <property type="entry name" value="Transferase(Phosphotransferase) domain 1"/>
    <property type="match status" value="1"/>
</dbReference>
<protein>
    <recommendedName>
        <fullName evidence="2">Protein kinase domain-containing protein</fullName>
    </recommendedName>
</protein>
<feature type="domain" description="Protein kinase" evidence="2">
    <location>
        <begin position="352"/>
        <end position="619"/>
    </location>
</feature>
<dbReference type="AlphaFoldDB" id="G4ZZK7"/>
<dbReference type="SMART" id="SM00220">
    <property type="entry name" value="S_TKc"/>
    <property type="match status" value="1"/>
</dbReference>
<evidence type="ECO:0000313" key="3">
    <source>
        <dbReference type="EMBL" id="EGZ11207.1"/>
    </source>
</evidence>
<dbReference type="STRING" id="1094619.G4ZZK7"/>
<evidence type="ECO:0000256" key="1">
    <source>
        <dbReference type="SAM" id="Phobius"/>
    </source>
</evidence>
<dbReference type="OMA" id="RGTHEVW"/>
<proteinExistence type="predicted"/>
<dbReference type="PROSITE" id="PS00108">
    <property type="entry name" value="PROTEIN_KINASE_ST"/>
    <property type="match status" value="1"/>
</dbReference>
<dbReference type="InParanoid" id="G4ZZK7"/>
<dbReference type="InterPro" id="IPR000719">
    <property type="entry name" value="Prot_kinase_dom"/>
</dbReference>
<dbReference type="RefSeq" id="XP_009533952.1">
    <property type="nucleotide sequence ID" value="XM_009535657.1"/>
</dbReference>